<dbReference type="Proteomes" id="UP000324222">
    <property type="component" value="Unassembled WGS sequence"/>
</dbReference>
<organism evidence="1 2">
    <name type="scientific">Portunus trituberculatus</name>
    <name type="common">Swimming crab</name>
    <name type="synonym">Neptunus trituberculatus</name>
    <dbReference type="NCBI Taxonomy" id="210409"/>
    <lineage>
        <taxon>Eukaryota</taxon>
        <taxon>Metazoa</taxon>
        <taxon>Ecdysozoa</taxon>
        <taxon>Arthropoda</taxon>
        <taxon>Crustacea</taxon>
        <taxon>Multicrustacea</taxon>
        <taxon>Malacostraca</taxon>
        <taxon>Eumalacostraca</taxon>
        <taxon>Eucarida</taxon>
        <taxon>Decapoda</taxon>
        <taxon>Pleocyemata</taxon>
        <taxon>Brachyura</taxon>
        <taxon>Eubrachyura</taxon>
        <taxon>Portunoidea</taxon>
        <taxon>Portunidae</taxon>
        <taxon>Portuninae</taxon>
        <taxon>Portunus</taxon>
    </lineage>
</organism>
<evidence type="ECO:0000313" key="2">
    <source>
        <dbReference type="Proteomes" id="UP000324222"/>
    </source>
</evidence>
<protein>
    <submittedName>
        <fullName evidence="1">Uncharacterized protein</fullName>
    </submittedName>
</protein>
<sequence length="23" mass="2633">MFPPSPDIPHACFPFRLASRCRS</sequence>
<proteinExistence type="predicted"/>
<comment type="caution">
    <text evidence="1">The sequence shown here is derived from an EMBL/GenBank/DDBJ whole genome shotgun (WGS) entry which is preliminary data.</text>
</comment>
<gene>
    <name evidence="1" type="ORF">E2C01_053155</name>
</gene>
<accession>A0A5B7GFN4</accession>
<dbReference type="EMBL" id="VSRR010016294">
    <property type="protein sequence ID" value="MPC59140.1"/>
    <property type="molecule type" value="Genomic_DNA"/>
</dbReference>
<dbReference type="AlphaFoldDB" id="A0A5B7GFN4"/>
<evidence type="ECO:0000313" key="1">
    <source>
        <dbReference type="EMBL" id="MPC59140.1"/>
    </source>
</evidence>
<name>A0A5B7GFN4_PORTR</name>
<keyword evidence="2" id="KW-1185">Reference proteome</keyword>
<reference evidence="1 2" key="1">
    <citation type="submission" date="2019-05" db="EMBL/GenBank/DDBJ databases">
        <title>Another draft genome of Portunus trituberculatus and its Hox gene families provides insights of decapod evolution.</title>
        <authorList>
            <person name="Jeong J.-H."/>
            <person name="Song I."/>
            <person name="Kim S."/>
            <person name="Choi T."/>
            <person name="Kim D."/>
            <person name="Ryu S."/>
            <person name="Kim W."/>
        </authorList>
    </citation>
    <scope>NUCLEOTIDE SEQUENCE [LARGE SCALE GENOMIC DNA]</scope>
    <source>
        <tissue evidence="1">Muscle</tissue>
    </source>
</reference>